<organism evidence="1 2">
    <name type="scientific">Pseudomonas amygdali pv. lachrymans</name>
    <name type="common">Pseudomonas syringae pv. lachrymans</name>
    <dbReference type="NCBI Taxonomy" id="53707"/>
    <lineage>
        <taxon>Bacteria</taxon>
        <taxon>Pseudomonadati</taxon>
        <taxon>Pseudomonadota</taxon>
        <taxon>Gammaproteobacteria</taxon>
        <taxon>Pseudomonadales</taxon>
        <taxon>Pseudomonadaceae</taxon>
        <taxon>Pseudomonas</taxon>
        <taxon>Pseudomonas amygdali</taxon>
    </lineage>
</organism>
<proteinExistence type="predicted"/>
<sequence>MVKDVPVRYVETGVDKASMFGEMIQTRAGKGIKVRKLTIVGSKRLVGDPEEAFMREVSISAKRVKSMPIFLTTSDPVYRKWVIASGGQGGNFKFKDPNVSSLVRFENAARTTWLGLYEAADGPHLAIVNMPSQNL</sequence>
<keyword evidence="2" id="KW-1185">Reference proteome</keyword>
<comment type="caution">
    <text evidence="1">The sequence shown here is derived from an EMBL/GenBank/DDBJ whole genome shotgun (WGS) entry which is preliminary data.</text>
</comment>
<evidence type="ECO:0000313" key="1">
    <source>
        <dbReference type="EMBL" id="KPC17463.1"/>
    </source>
</evidence>
<name>A0ABR5KRP0_PSEAV</name>
<protein>
    <submittedName>
        <fullName evidence="1">Uncharacterized protein</fullName>
    </submittedName>
</protein>
<evidence type="ECO:0000313" key="2">
    <source>
        <dbReference type="Proteomes" id="UP000037943"/>
    </source>
</evidence>
<dbReference type="Proteomes" id="UP000037943">
    <property type="component" value="Unassembled WGS sequence"/>
</dbReference>
<dbReference type="EMBL" id="LGLK01000057">
    <property type="protein sequence ID" value="KPC17463.1"/>
    <property type="molecule type" value="Genomic_DNA"/>
</dbReference>
<accession>A0ABR5KRP0</accession>
<reference evidence="1 2" key="1">
    <citation type="submission" date="2015-10" db="EMBL/GenBank/DDBJ databases">
        <title>Comparative genomics and high-throughput reverse genetic screens identify a new phytobacterial MAMP and an Arabidopsis receptor required for immune elicitation.</title>
        <authorList>
            <person name="Mott G.A."/>
            <person name="Thakur S."/>
            <person name="Wang P.W."/>
            <person name="Desveaux D."/>
            <person name="Guttman D.S."/>
        </authorList>
    </citation>
    <scope>NUCLEOTIDE SEQUENCE [LARGE SCALE GENOMIC DNA]</scope>
    <source>
        <strain evidence="1 2">107</strain>
    </source>
</reference>
<gene>
    <name evidence="1" type="ORF">AC499_0665</name>
</gene>